<evidence type="ECO:0000256" key="6">
    <source>
        <dbReference type="ARBA" id="ARBA00048124"/>
    </source>
</evidence>
<dbReference type="HOGENOM" id="CLU_024877_4_1_1"/>
<evidence type="ECO:0000256" key="1">
    <source>
        <dbReference type="ARBA" id="ARBA00001968"/>
    </source>
</evidence>
<evidence type="ECO:0000256" key="5">
    <source>
        <dbReference type="ARBA" id="ARBA00046211"/>
    </source>
</evidence>
<dbReference type="EC" id="3.6.1.-" evidence="7"/>
<organism evidence="9 10">
    <name type="scientific">Blumeria graminis f. sp. hordei (strain DH14)</name>
    <name type="common">Barley powdery mildew</name>
    <name type="synonym">Oidium monilioides f. sp. hordei</name>
    <dbReference type="NCBI Taxonomy" id="546991"/>
    <lineage>
        <taxon>Eukaryota</taxon>
        <taxon>Fungi</taxon>
        <taxon>Dikarya</taxon>
        <taxon>Ascomycota</taxon>
        <taxon>Pezizomycotina</taxon>
        <taxon>Leotiomycetes</taxon>
        <taxon>Erysiphales</taxon>
        <taxon>Erysiphaceae</taxon>
        <taxon>Blumeria</taxon>
        <taxon>Blumeria hordei</taxon>
    </lineage>
</organism>
<keyword evidence="10" id="KW-1185">Reference proteome</keyword>
<dbReference type="PANTHER" id="PTHR12395:SF9">
    <property type="entry name" value="DECAPPING AND EXORIBONUCLEASE PROTEIN"/>
    <property type="match status" value="1"/>
</dbReference>
<dbReference type="GO" id="GO:0000166">
    <property type="term" value="F:nucleotide binding"/>
    <property type="evidence" value="ECO:0007669"/>
    <property type="project" value="UniProtKB-KW"/>
</dbReference>
<keyword evidence="7" id="KW-0547">Nucleotide-binding</keyword>
<protein>
    <recommendedName>
        <fullName evidence="7">Decapping nuclease</fullName>
        <ecNumber evidence="7">3.6.1.-</ecNumber>
    </recommendedName>
</protein>
<evidence type="ECO:0000259" key="8">
    <source>
        <dbReference type="Pfam" id="PF08652"/>
    </source>
</evidence>
<sequence>MTARNVFQINPISRFGNKNVTMKRPKEFTCFSYNDQHQFIPDDSSLKYYYPPTIGADLSQGFDKFQKFDESSDGHLDSILKAIIDYEKKSDRRIESDFVTWRGMMTKVESSFIEENHIYKLQSQSKQFDTATHPGRPSQEMMTGGYKFETLCLLPQPWNETSREYIENRENETVNNFEQYCSIVRTALGNTTIILGGEVDGSIFHLFALLFHTLKSIVWDFKPTDCDKPINWVELKTSVEIQSRKDFINYERKLMKFWIQSFLLGVPKIIVGFRTPDGILTRIEEIATDSIPRMVKTRGHSTWDGNVCLNFAAEFLRFIRETITEKGVWRIRRQAFSHEIEVFQVSETGFDGILSDDFISWRSRITGNKNKIVYRA</sequence>
<dbReference type="OrthoDB" id="5853397at2759"/>
<keyword evidence="7" id="KW-0479">Metal-binding</keyword>
<evidence type="ECO:0000256" key="3">
    <source>
        <dbReference type="ARBA" id="ARBA00044676"/>
    </source>
</evidence>
<proteinExistence type="inferred from homology"/>
<dbReference type="eggNOG" id="KOG1982">
    <property type="taxonomic scope" value="Eukaryota"/>
</dbReference>
<keyword evidence="7" id="KW-0378">Hydrolase</keyword>
<evidence type="ECO:0000256" key="4">
    <source>
        <dbReference type="ARBA" id="ARBA00044692"/>
    </source>
</evidence>
<dbReference type="GO" id="GO:0034353">
    <property type="term" value="F:mRNA 5'-diphosphatase activity"/>
    <property type="evidence" value="ECO:0007669"/>
    <property type="project" value="TreeGrafter"/>
</dbReference>
<evidence type="ECO:0000256" key="2">
    <source>
        <dbReference type="ARBA" id="ARBA00006562"/>
    </source>
</evidence>
<comment type="caution">
    <text evidence="9">The sequence shown here is derived from an EMBL/GenBank/DDBJ whole genome shotgun (WGS) entry which is preliminary data.</text>
</comment>
<dbReference type="AlphaFoldDB" id="N1JAX5"/>
<comment type="cofactor">
    <cofactor evidence="1 7">
        <name>a divalent metal cation</name>
        <dbReference type="ChEBI" id="CHEBI:60240"/>
    </cofactor>
</comment>
<comment type="similarity">
    <text evidence="2 7">Belongs to the DXO/Dom3Z family.</text>
</comment>
<comment type="catalytic activity">
    <reaction evidence="4">
        <text>a 5'-end triphospho-ribonucleoside in mRNA + H2O = a 5'-end phospho-ribonucleoside in mRNA + diphosphate + H(+)</text>
        <dbReference type="Rhea" id="RHEA:78683"/>
        <dbReference type="Rhea" id="RHEA-COMP:15692"/>
        <dbReference type="Rhea" id="RHEA-COMP:17164"/>
        <dbReference type="ChEBI" id="CHEBI:15377"/>
        <dbReference type="ChEBI" id="CHEBI:15378"/>
        <dbReference type="ChEBI" id="CHEBI:33019"/>
        <dbReference type="ChEBI" id="CHEBI:138282"/>
        <dbReference type="ChEBI" id="CHEBI:167618"/>
    </reaction>
    <physiologicalReaction direction="left-to-right" evidence="4">
        <dbReference type="Rhea" id="RHEA:78684"/>
    </physiologicalReaction>
</comment>
<dbReference type="FunCoup" id="N1JAX5">
    <property type="interactions" value="597"/>
</dbReference>
<keyword evidence="7" id="KW-0540">Nuclease</keyword>
<comment type="catalytic activity">
    <reaction evidence="6">
        <text>a 5'-end NAD(+)-phospho-ribonucleoside in mRNA + H2O = a 5'-end phospho-ribonucleoside in mRNA + NAD(+) + H(+)</text>
        <dbReference type="Rhea" id="RHEA:60880"/>
        <dbReference type="Rhea" id="RHEA-COMP:15692"/>
        <dbReference type="Rhea" id="RHEA-COMP:15698"/>
        <dbReference type="ChEBI" id="CHEBI:15377"/>
        <dbReference type="ChEBI" id="CHEBI:15378"/>
        <dbReference type="ChEBI" id="CHEBI:57540"/>
        <dbReference type="ChEBI" id="CHEBI:138282"/>
        <dbReference type="ChEBI" id="CHEBI:144029"/>
    </reaction>
    <physiologicalReaction direction="left-to-right" evidence="6">
        <dbReference type="Rhea" id="RHEA:60881"/>
    </physiologicalReaction>
</comment>
<dbReference type="Proteomes" id="UP000015441">
    <property type="component" value="Unassembled WGS sequence"/>
</dbReference>
<reference evidence="9 10" key="1">
    <citation type="journal article" date="2010" name="Science">
        <title>Genome expansion and gene loss in powdery mildew fungi reveal tradeoffs in extreme parasitism.</title>
        <authorList>
            <person name="Spanu P.D."/>
            <person name="Abbott J.C."/>
            <person name="Amselem J."/>
            <person name="Burgis T.A."/>
            <person name="Soanes D.M."/>
            <person name="Stueber K."/>
            <person name="Ver Loren van Themaat E."/>
            <person name="Brown J.K.M."/>
            <person name="Butcher S.A."/>
            <person name="Gurr S.J."/>
            <person name="Lebrun M.-H."/>
            <person name="Ridout C.J."/>
            <person name="Schulze-Lefert P."/>
            <person name="Talbot N.J."/>
            <person name="Ahmadinejad N."/>
            <person name="Ametz C."/>
            <person name="Barton G.R."/>
            <person name="Benjdia M."/>
            <person name="Bidzinski P."/>
            <person name="Bindschedler L.V."/>
            <person name="Both M."/>
            <person name="Brewer M.T."/>
            <person name="Cadle-Davidson L."/>
            <person name="Cadle-Davidson M.M."/>
            <person name="Collemare J."/>
            <person name="Cramer R."/>
            <person name="Frenkel O."/>
            <person name="Godfrey D."/>
            <person name="Harriman J."/>
            <person name="Hoede C."/>
            <person name="King B.C."/>
            <person name="Klages S."/>
            <person name="Kleemann J."/>
            <person name="Knoll D."/>
            <person name="Koti P.S."/>
            <person name="Kreplak J."/>
            <person name="Lopez-Ruiz F.J."/>
            <person name="Lu X."/>
            <person name="Maekawa T."/>
            <person name="Mahanil S."/>
            <person name="Micali C."/>
            <person name="Milgroom M.G."/>
            <person name="Montana G."/>
            <person name="Noir S."/>
            <person name="O'Connell R.J."/>
            <person name="Oberhaensli S."/>
            <person name="Parlange F."/>
            <person name="Pedersen C."/>
            <person name="Quesneville H."/>
            <person name="Reinhardt R."/>
            <person name="Rott M."/>
            <person name="Sacristan S."/>
            <person name="Schmidt S.M."/>
            <person name="Schoen M."/>
            <person name="Skamnioti P."/>
            <person name="Sommer H."/>
            <person name="Stephens A."/>
            <person name="Takahara H."/>
            <person name="Thordal-Christensen H."/>
            <person name="Vigouroux M."/>
            <person name="Wessling R."/>
            <person name="Wicker T."/>
            <person name="Panstruga R."/>
        </authorList>
    </citation>
    <scope>NUCLEOTIDE SEQUENCE [LARGE SCALE GENOMIC DNA]</scope>
    <source>
        <strain evidence="9">DH14</strain>
    </source>
</reference>
<keyword evidence="7" id="KW-0694">RNA-binding</keyword>
<dbReference type="InterPro" id="IPR013961">
    <property type="entry name" value="RAI1"/>
</dbReference>
<dbReference type="InterPro" id="IPR039039">
    <property type="entry name" value="RAI1-like_fam"/>
</dbReference>
<dbReference type="GO" id="GO:0005829">
    <property type="term" value="C:cytosol"/>
    <property type="evidence" value="ECO:0007669"/>
    <property type="project" value="TreeGrafter"/>
</dbReference>
<comment type="function">
    <text evidence="5">Decapping enzyme for NAD-capped RNAs: specifically hydrolyzes the nicotinamide adenine dinucleotide (NAD) cap from a subset of RNAs by removing the entire NAD moiety from the 5'-end of an NAD-capped RNA. The NAD-cap is present at the 5'-end of some RNAs and snoRNAs. In contrast to the canonical 5'-end N7 methylguanosine (m7G) cap, the NAD cap promotes mRNA decay. Also acts as a non-canonical decapping enzyme that removes the entire cap structure of m7G capped or incompletely capped RNAs. Has decapping activity toward incomplete 5'-end m7G cap mRNAs such as unmethylated 5'-end-capped RNA (cap0), while it has no activity toward 2'-O-ribose methylated m7G cap (cap1). Also possesses RNA 5'-pyrophosphohydrolase activity by hydrolyzing the 5'-end triphosphate to release pyrophosphates. Stimulates exoribonuclease activity of Rat1, allowing it to degrade RNAs with stable secondary structure more effectively.</text>
</comment>
<accession>N1JAX5</accession>
<dbReference type="GO" id="GO:0000956">
    <property type="term" value="P:nuclear-transcribed mRNA catabolic process"/>
    <property type="evidence" value="ECO:0007669"/>
    <property type="project" value="TreeGrafter"/>
</dbReference>
<comment type="catalytic activity">
    <reaction evidence="3">
        <text>a 5'-end (N(7)-methyl 5'-triphosphoguanosine)-ribonucleoside-ribonucleotide in mRNA + H2O = a (N(7)-methyl 5'-triphosphoguanosine)-nucleoside + a 5'-end phospho-ribonucleoside in mRNA + H(+)</text>
        <dbReference type="Rhea" id="RHEA:66928"/>
        <dbReference type="Rhea" id="RHEA-COMP:15692"/>
        <dbReference type="Rhea" id="RHEA-COMP:17313"/>
        <dbReference type="ChEBI" id="CHEBI:15377"/>
        <dbReference type="ChEBI" id="CHEBI:15378"/>
        <dbReference type="ChEBI" id="CHEBI:138282"/>
        <dbReference type="ChEBI" id="CHEBI:172876"/>
        <dbReference type="ChEBI" id="CHEBI:172877"/>
    </reaction>
    <physiologicalReaction direction="left-to-right" evidence="3">
        <dbReference type="Rhea" id="RHEA:66929"/>
    </physiologicalReaction>
</comment>
<dbReference type="STRING" id="546991.N1JAX5"/>
<dbReference type="EMBL" id="CAUH01002900">
    <property type="protein sequence ID" value="CCU76689.1"/>
    <property type="molecule type" value="Genomic_DNA"/>
</dbReference>
<dbReference type="GO" id="GO:0046872">
    <property type="term" value="F:metal ion binding"/>
    <property type="evidence" value="ECO:0007669"/>
    <property type="project" value="UniProtKB-KW"/>
</dbReference>
<dbReference type="Pfam" id="PF08652">
    <property type="entry name" value="RAI1"/>
    <property type="match status" value="1"/>
</dbReference>
<dbReference type="PANTHER" id="PTHR12395">
    <property type="entry name" value="DOM-3 RELATED"/>
    <property type="match status" value="1"/>
</dbReference>
<dbReference type="GO" id="GO:0004518">
    <property type="term" value="F:nuclease activity"/>
    <property type="evidence" value="ECO:0007669"/>
    <property type="project" value="UniProtKB-KW"/>
</dbReference>
<feature type="domain" description="RAI1-like" evidence="8">
    <location>
        <begin position="23"/>
        <end position="358"/>
    </location>
</feature>
<dbReference type="GO" id="GO:0110155">
    <property type="term" value="P:NAD-cap decapping"/>
    <property type="evidence" value="ECO:0007669"/>
    <property type="project" value="TreeGrafter"/>
</dbReference>
<name>N1JAX5_BLUG1</name>
<evidence type="ECO:0000313" key="10">
    <source>
        <dbReference type="Proteomes" id="UP000015441"/>
    </source>
</evidence>
<comment type="subcellular location">
    <subcellularLocation>
        <location evidence="7">Nucleus</location>
    </subcellularLocation>
</comment>
<gene>
    <name evidence="9" type="ORF">BGHDH14_bgh02354</name>
</gene>
<evidence type="ECO:0000313" key="9">
    <source>
        <dbReference type="EMBL" id="CCU76689.1"/>
    </source>
</evidence>
<keyword evidence="7" id="KW-0539">Nucleus</keyword>
<dbReference type="GO" id="GO:0005634">
    <property type="term" value="C:nucleus"/>
    <property type="evidence" value="ECO:0007669"/>
    <property type="project" value="UniProtKB-SubCell"/>
</dbReference>
<evidence type="ECO:0000256" key="7">
    <source>
        <dbReference type="RuleBase" id="RU367113"/>
    </source>
</evidence>
<dbReference type="GO" id="GO:0003723">
    <property type="term" value="F:RNA binding"/>
    <property type="evidence" value="ECO:0007669"/>
    <property type="project" value="UniProtKB-KW"/>
</dbReference>
<dbReference type="InParanoid" id="N1JAX5"/>